<name>A0ACB8FHZ2_9SAUR</name>
<evidence type="ECO:0000313" key="1">
    <source>
        <dbReference type="EMBL" id="KAH8004872.1"/>
    </source>
</evidence>
<dbReference type="Proteomes" id="UP000827872">
    <property type="component" value="Linkage Group LG04"/>
</dbReference>
<keyword evidence="2" id="KW-1185">Reference proteome</keyword>
<comment type="caution">
    <text evidence="1">The sequence shown here is derived from an EMBL/GenBank/DDBJ whole genome shotgun (WGS) entry which is preliminary data.</text>
</comment>
<gene>
    <name evidence="1" type="ORF">K3G42_020546</name>
</gene>
<accession>A0ACB8FHZ2</accession>
<protein>
    <submittedName>
        <fullName evidence="1">Uncharacterized protein</fullName>
    </submittedName>
</protein>
<reference evidence="1" key="1">
    <citation type="submission" date="2021-08" db="EMBL/GenBank/DDBJ databases">
        <title>The first chromosome-level gecko genome reveals the dynamic sex chromosomes of Neotropical dwarf geckos (Sphaerodactylidae: Sphaerodactylus).</title>
        <authorList>
            <person name="Pinto B.J."/>
            <person name="Keating S.E."/>
            <person name="Gamble T."/>
        </authorList>
    </citation>
    <scope>NUCLEOTIDE SEQUENCE</scope>
    <source>
        <strain evidence="1">TG3544</strain>
    </source>
</reference>
<sequence length="81" mass="8942">MAHTHIIMASYSEGKVVVPRPPPVALIHKPSKPERQASFNAAGILYFREMTAVVFRVNLALLKVPFEETSGAQLCRLKPLA</sequence>
<dbReference type="EMBL" id="CM037617">
    <property type="protein sequence ID" value="KAH8004872.1"/>
    <property type="molecule type" value="Genomic_DNA"/>
</dbReference>
<proteinExistence type="predicted"/>
<organism evidence="1 2">
    <name type="scientific">Sphaerodactylus townsendi</name>
    <dbReference type="NCBI Taxonomy" id="933632"/>
    <lineage>
        <taxon>Eukaryota</taxon>
        <taxon>Metazoa</taxon>
        <taxon>Chordata</taxon>
        <taxon>Craniata</taxon>
        <taxon>Vertebrata</taxon>
        <taxon>Euteleostomi</taxon>
        <taxon>Lepidosauria</taxon>
        <taxon>Squamata</taxon>
        <taxon>Bifurcata</taxon>
        <taxon>Gekkota</taxon>
        <taxon>Sphaerodactylidae</taxon>
        <taxon>Sphaerodactylus</taxon>
    </lineage>
</organism>
<evidence type="ECO:0000313" key="2">
    <source>
        <dbReference type="Proteomes" id="UP000827872"/>
    </source>
</evidence>